<comment type="caution">
    <text evidence="1">The sequence shown here is derived from an EMBL/GenBank/DDBJ whole genome shotgun (WGS) entry which is preliminary data.</text>
</comment>
<dbReference type="AlphaFoldDB" id="A0A816CJ78"/>
<dbReference type="Proteomes" id="UP000663829">
    <property type="component" value="Unassembled WGS sequence"/>
</dbReference>
<dbReference type="EMBL" id="CAJNOQ010041149">
    <property type="protein sequence ID" value="CAF1622638.1"/>
    <property type="molecule type" value="Genomic_DNA"/>
</dbReference>
<accession>A0A816CJ78</accession>
<evidence type="ECO:0000313" key="2">
    <source>
        <dbReference type="EMBL" id="CAF4514107.1"/>
    </source>
</evidence>
<sequence length="86" mass="9295">MLTAHHPQNKTTQMSLVKPDGNLDNVIVICQLLDQSCGNGSIVTNGTILVETCLQNPSSTTCEIRFQPMIAGGNYACNATTIEDWI</sequence>
<organism evidence="1 3">
    <name type="scientific">Didymodactylos carnosus</name>
    <dbReference type="NCBI Taxonomy" id="1234261"/>
    <lineage>
        <taxon>Eukaryota</taxon>
        <taxon>Metazoa</taxon>
        <taxon>Spiralia</taxon>
        <taxon>Gnathifera</taxon>
        <taxon>Rotifera</taxon>
        <taxon>Eurotatoria</taxon>
        <taxon>Bdelloidea</taxon>
        <taxon>Philodinida</taxon>
        <taxon>Philodinidae</taxon>
        <taxon>Didymodactylos</taxon>
    </lineage>
</organism>
<proteinExistence type="predicted"/>
<reference evidence="1" key="1">
    <citation type="submission" date="2021-02" db="EMBL/GenBank/DDBJ databases">
        <authorList>
            <person name="Nowell W R."/>
        </authorList>
    </citation>
    <scope>NUCLEOTIDE SEQUENCE</scope>
</reference>
<dbReference type="Proteomes" id="UP000681722">
    <property type="component" value="Unassembled WGS sequence"/>
</dbReference>
<evidence type="ECO:0000313" key="3">
    <source>
        <dbReference type="Proteomes" id="UP000663829"/>
    </source>
</evidence>
<keyword evidence="3" id="KW-1185">Reference proteome</keyword>
<gene>
    <name evidence="1" type="ORF">GPM918_LOCUS43830</name>
    <name evidence="2" type="ORF">SRO942_LOCUS45454</name>
</gene>
<dbReference type="EMBL" id="CAJOBC010108428">
    <property type="protein sequence ID" value="CAF4514107.1"/>
    <property type="molecule type" value="Genomic_DNA"/>
</dbReference>
<name>A0A816CJ78_9BILA</name>
<evidence type="ECO:0000313" key="1">
    <source>
        <dbReference type="EMBL" id="CAF1622638.1"/>
    </source>
</evidence>
<protein>
    <submittedName>
        <fullName evidence="1">Uncharacterized protein</fullName>
    </submittedName>
</protein>